<dbReference type="CDD" id="cd06154">
    <property type="entry name" value="YjgF_YER057c_UK114_like_6"/>
    <property type="match status" value="1"/>
</dbReference>
<keyword evidence="2" id="KW-1185">Reference proteome</keyword>
<dbReference type="Gene3D" id="3.30.1330.40">
    <property type="entry name" value="RutC-like"/>
    <property type="match status" value="1"/>
</dbReference>
<dbReference type="Pfam" id="PF01042">
    <property type="entry name" value="Ribonuc_L-PSP"/>
    <property type="match status" value="1"/>
</dbReference>
<organism evidence="1 2">
    <name type="scientific">Nocardia amikacinitolerans</name>
    <dbReference type="NCBI Taxonomy" id="756689"/>
    <lineage>
        <taxon>Bacteria</taxon>
        <taxon>Bacillati</taxon>
        <taxon>Actinomycetota</taxon>
        <taxon>Actinomycetes</taxon>
        <taxon>Mycobacteriales</taxon>
        <taxon>Nocardiaceae</taxon>
        <taxon>Nocardia</taxon>
    </lineage>
</organism>
<evidence type="ECO:0000313" key="1">
    <source>
        <dbReference type="EMBL" id="SNY87107.1"/>
    </source>
</evidence>
<protein>
    <submittedName>
        <fullName evidence="1">Enamine deaminase RidA, house cleaning of reactive enamine intermediates, YjgF/YER057c/UK114 family</fullName>
    </submittedName>
</protein>
<name>A0A285LSL6_9NOCA</name>
<dbReference type="InterPro" id="IPR006175">
    <property type="entry name" value="YjgF/YER057c/UK114"/>
</dbReference>
<dbReference type="OrthoDB" id="9799840at2"/>
<dbReference type="PANTHER" id="PTHR43857:SF1">
    <property type="entry name" value="YJGH FAMILY PROTEIN"/>
    <property type="match status" value="1"/>
</dbReference>
<evidence type="ECO:0000313" key="2">
    <source>
        <dbReference type="Proteomes" id="UP000219565"/>
    </source>
</evidence>
<proteinExistence type="predicted"/>
<dbReference type="EMBL" id="OBEG01000004">
    <property type="protein sequence ID" value="SNY87107.1"/>
    <property type="molecule type" value="Genomic_DNA"/>
</dbReference>
<dbReference type="PANTHER" id="PTHR43857">
    <property type="entry name" value="BLR7761 PROTEIN"/>
    <property type="match status" value="1"/>
</dbReference>
<sequence>MTERVNISSESEFEDVVGYSRAVRVGDFVAVSGTTAAGPDGTAVGGDDIGEQTRETLRRIAVALDEAGARLADVVRTRIFVTDIARWPEVAAAHAEVFGSIRPAASMYQVQALITPALLVEIEADAVVTDRSLDRLVAE</sequence>
<dbReference type="RefSeq" id="WP_097246209.1">
    <property type="nucleotide sequence ID" value="NZ_OBEG01000004.1"/>
</dbReference>
<gene>
    <name evidence="1" type="ORF">SAMN04244553_4043</name>
</gene>
<dbReference type="Proteomes" id="UP000219565">
    <property type="component" value="Unassembled WGS sequence"/>
</dbReference>
<dbReference type="STRING" id="1379680.GCA_001612615_05217"/>
<accession>A0A285LSL6</accession>
<dbReference type="SUPFAM" id="SSF55298">
    <property type="entry name" value="YjgF-like"/>
    <property type="match status" value="1"/>
</dbReference>
<dbReference type="InterPro" id="IPR035959">
    <property type="entry name" value="RutC-like_sf"/>
</dbReference>
<dbReference type="AlphaFoldDB" id="A0A285LSL6"/>
<reference evidence="1 2" key="1">
    <citation type="submission" date="2017-09" db="EMBL/GenBank/DDBJ databases">
        <authorList>
            <person name="Ehlers B."/>
            <person name="Leendertz F.H."/>
        </authorList>
    </citation>
    <scope>NUCLEOTIDE SEQUENCE [LARGE SCALE GENOMIC DNA]</scope>
    <source>
        <strain evidence="1 2">DSM 45537</strain>
    </source>
</reference>